<dbReference type="PANTHER" id="PTHR37231:SF2">
    <property type="entry name" value="EXPRESSED PROTEIN"/>
    <property type="match status" value="1"/>
</dbReference>
<sequence length="146" mass="14243">MACSMLRSSVTPRLGARSGSLPARPVARPASRRPVSAKASSSDDVGAAGLAAIGLGLPANAIVLWSEYTLQTTGAGLPPGPGGALGAAEGVSYLVVLGLVGWSVATKVSTGSGLPPGPSGLLGAAEGVSYLSLLAGIVVFALKYLS</sequence>
<comment type="caution">
    <text evidence="3">The sequence shown here is derived from an EMBL/GenBank/DDBJ whole genome shotgun (WGS) entry which is preliminary data.</text>
</comment>
<evidence type="ECO:0000313" key="3">
    <source>
        <dbReference type="EMBL" id="KAG2493099.1"/>
    </source>
</evidence>
<name>A0A835Y8R1_9CHLO</name>
<dbReference type="Proteomes" id="UP000612055">
    <property type="component" value="Unassembled WGS sequence"/>
</dbReference>
<protein>
    <submittedName>
        <fullName evidence="3">Uncharacterized protein</fullName>
    </submittedName>
</protein>
<feature type="compositionally biased region" description="Low complexity" evidence="1">
    <location>
        <begin position="22"/>
        <end position="42"/>
    </location>
</feature>
<evidence type="ECO:0000256" key="1">
    <source>
        <dbReference type="SAM" id="MobiDB-lite"/>
    </source>
</evidence>
<feature type="compositionally biased region" description="Polar residues" evidence="1">
    <location>
        <begin position="1"/>
        <end position="11"/>
    </location>
</feature>
<accession>A0A835Y8R1</accession>
<keyword evidence="2" id="KW-0472">Membrane</keyword>
<dbReference type="EMBL" id="JAEHOE010000040">
    <property type="protein sequence ID" value="KAG2493099.1"/>
    <property type="molecule type" value="Genomic_DNA"/>
</dbReference>
<feature type="transmembrane region" description="Helical" evidence="2">
    <location>
        <begin position="128"/>
        <end position="145"/>
    </location>
</feature>
<evidence type="ECO:0000313" key="4">
    <source>
        <dbReference type="Proteomes" id="UP000612055"/>
    </source>
</evidence>
<feature type="transmembrane region" description="Helical" evidence="2">
    <location>
        <begin position="91"/>
        <end position="108"/>
    </location>
</feature>
<organism evidence="3 4">
    <name type="scientific">Edaphochlamys debaryana</name>
    <dbReference type="NCBI Taxonomy" id="47281"/>
    <lineage>
        <taxon>Eukaryota</taxon>
        <taxon>Viridiplantae</taxon>
        <taxon>Chlorophyta</taxon>
        <taxon>core chlorophytes</taxon>
        <taxon>Chlorophyceae</taxon>
        <taxon>CS clade</taxon>
        <taxon>Chlamydomonadales</taxon>
        <taxon>Chlamydomonadales incertae sedis</taxon>
        <taxon>Edaphochlamys</taxon>
    </lineage>
</organism>
<feature type="region of interest" description="Disordered" evidence="1">
    <location>
        <begin position="1"/>
        <end position="42"/>
    </location>
</feature>
<proteinExistence type="predicted"/>
<dbReference type="PANTHER" id="PTHR37231">
    <property type="entry name" value="EXPRESSED PROTEIN"/>
    <property type="match status" value="1"/>
</dbReference>
<keyword evidence="2" id="KW-0812">Transmembrane</keyword>
<keyword evidence="4" id="KW-1185">Reference proteome</keyword>
<dbReference type="AlphaFoldDB" id="A0A835Y8R1"/>
<gene>
    <name evidence="3" type="ORF">HYH03_008762</name>
</gene>
<keyword evidence="2" id="KW-1133">Transmembrane helix</keyword>
<reference evidence="3" key="1">
    <citation type="journal article" date="2020" name="bioRxiv">
        <title>Comparative genomics of Chlamydomonas.</title>
        <authorList>
            <person name="Craig R.J."/>
            <person name="Hasan A.R."/>
            <person name="Ness R.W."/>
            <person name="Keightley P.D."/>
        </authorList>
    </citation>
    <scope>NUCLEOTIDE SEQUENCE</scope>
    <source>
        <strain evidence="3">CCAP 11/70</strain>
    </source>
</reference>
<evidence type="ECO:0000256" key="2">
    <source>
        <dbReference type="SAM" id="Phobius"/>
    </source>
</evidence>